<dbReference type="Pfam" id="PF00583">
    <property type="entry name" value="Acetyltransf_1"/>
    <property type="match status" value="1"/>
</dbReference>
<comment type="caution">
    <text evidence="4">The sequence shown here is derived from an EMBL/GenBank/DDBJ whole genome shotgun (WGS) entry which is preliminary data.</text>
</comment>
<dbReference type="CDD" id="cd04301">
    <property type="entry name" value="NAT_SF"/>
    <property type="match status" value="1"/>
</dbReference>
<dbReference type="SUPFAM" id="SSF55729">
    <property type="entry name" value="Acyl-CoA N-acyltransferases (Nat)"/>
    <property type="match status" value="1"/>
</dbReference>
<dbReference type="eggNOG" id="COG0456">
    <property type="taxonomic scope" value="Bacteria"/>
</dbReference>
<sequence length="149" mass="16631">MTQLTRAVPGDRERVEMFQKAAYARTEAVIGAPAIPLEWDYGAILQECEVWLYRNGSKLDGVLILRLLEKELFLESIATNPNSSGSGLGRMLMDAAFDRARALGLGRIALITNSRNPAVGWYKKIGFLVDFEEAQEHRMVLHMSASTMD</sequence>
<dbReference type="HOGENOM" id="CLU_139687_0_0_5"/>
<dbReference type="PANTHER" id="PTHR43877">
    <property type="entry name" value="AMINOALKYLPHOSPHONATE N-ACETYLTRANSFERASE-RELATED-RELATED"/>
    <property type="match status" value="1"/>
</dbReference>
<dbReference type="STRING" id="411684.HPDFL43_15957"/>
<dbReference type="RefSeq" id="WP_007198946.1">
    <property type="nucleotide sequence ID" value="NZ_CM002917.1"/>
</dbReference>
<dbReference type="Proteomes" id="UP000004291">
    <property type="component" value="Chromosome"/>
</dbReference>
<keyword evidence="1 4" id="KW-0808">Transferase</keyword>
<evidence type="ECO:0000256" key="1">
    <source>
        <dbReference type="ARBA" id="ARBA00022679"/>
    </source>
</evidence>
<accession>A9D1V8</accession>
<reference evidence="4 5" key="2">
    <citation type="submission" date="2012-06" db="EMBL/GenBank/DDBJ databases">
        <authorList>
            <person name="Fiebig A."/>
        </authorList>
    </citation>
    <scope>NUCLEOTIDE SEQUENCE [LARGE SCALE GENOMIC DNA]</scope>
    <source>
        <strain evidence="4 5">DFL-43</strain>
    </source>
</reference>
<dbReference type="InterPro" id="IPR000182">
    <property type="entry name" value="GNAT_dom"/>
</dbReference>
<evidence type="ECO:0000256" key="2">
    <source>
        <dbReference type="ARBA" id="ARBA00023315"/>
    </source>
</evidence>
<proteinExistence type="predicted"/>
<dbReference type="Gene3D" id="3.40.630.30">
    <property type="match status" value="1"/>
</dbReference>
<name>A9D1V8_HOEPD</name>
<reference evidence="4 5" key="1">
    <citation type="submission" date="2007-10" db="EMBL/GenBank/DDBJ databases">
        <authorList>
            <person name="Wagner-Dobler I."/>
            <person name="Ferriera S."/>
            <person name="Johnson J."/>
            <person name="Kravitz S."/>
            <person name="Beeson K."/>
            <person name="Sutton G."/>
            <person name="Rogers Y.-H."/>
            <person name="Friedman R."/>
            <person name="Frazier M."/>
            <person name="Venter J.C."/>
        </authorList>
    </citation>
    <scope>NUCLEOTIDE SEQUENCE [LARGE SCALE GENOMIC DNA]</scope>
    <source>
        <strain evidence="4 5">DFL-43</strain>
    </source>
</reference>
<evidence type="ECO:0000259" key="3">
    <source>
        <dbReference type="PROSITE" id="PS51186"/>
    </source>
</evidence>
<dbReference type="InterPro" id="IPR050832">
    <property type="entry name" value="Bact_Acetyltransf"/>
</dbReference>
<dbReference type="InterPro" id="IPR016181">
    <property type="entry name" value="Acyl_CoA_acyltransferase"/>
</dbReference>
<keyword evidence="5" id="KW-1185">Reference proteome</keyword>
<dbReference type="EMBL" id="ABIA03000004">
    <property type="protein sequence ID" value="EDQ34507.1"/>
    <property type="molecule type" value="Genomic_DNA"/>
</dbReference>
<evidence type="ECO:0000313" key="4">
    <source>
        <dbReference type="EMBL" id="EDQ34507.1"/>
    </source>
</evidence>
<dbReference type="AlphaFoldDB" id="A9D1V8"/>
<dbReference type="PROSITE" id="PS51186">
    <property type="entry name" value="GNAT"/>
    <property type="match status" value="1"/>
</dbReference>
<organism evidence="4 5">
    <name type="scientific">Hoeflea phototrophica (strain DSM 17068 / NCIMB 14078 / DFL-43)</name>
    <dbReference type="NCBI Taxonomy" id="411684"/>
    <lineage>
        <taxon>Bacteria</taxon>
        <taxon>Pseudomonadati</taxon>
        <taxon>Pseudomonadota</taxon>
        <taxon>Alphaproteobacteria</taxon>
        <taxon>Hyphomicrobiales</taxon>
        <taxon>Rhizobiaceae</taxon>
        <taxon>Hoeflea</taxon>
    </lineage>
</organism>
<dbReference type="GO" id="GO:0016747">
    <property type="term" value="F:acyltransferase activity, transferring groups other than amino-acyl groups"/>
    <property type="evidence" value="ECO:0007669"/>
    <property type="project" value="InterPro"/>
</dbReference>
<keyword evidence="2" id="KW-0012">Acyltransferase</keyword>
<feature type="domain" description="N-acetyltransferase" evidence="3">
    <location>
        <begin position="2"/>
        <end position="144"/>
    </location>
</feature>
<gene>
    <name evidence="4" type="ORF">HPDFL43_15957</name>
</gene>
<evidence type="ECO:0000313" key="5">
    <source>
        <dbReference type="Proteomes" id="UP000004291"/>
    </source>
</evidence>
<protein>
    <submittedName>
        <fullName evidence="4">Acetyltransferase</fullName>
    </submittedName>
</protein>